<protein>
    <submittedName>
        <fullName evidence="2">Uncharacterized protein</fullName>
    </submittedName>
</protein>
<dbReference type="AlphaFoldDB" id="A0A078A0B0"/>
<sequence length="246" mass="29511">MIHQLNPDQKDQQNKFDYLKHEDPKNLQNQDILVTVKQHQQIVMTPEDLQKMQHSTEDENQRQFQSFSGQQEQIHTPVYEHFYNVITQAHEKAMPSYLKEQVQRNSEYKLIKAEDFGEPKYANDKKDLNPEDQYIQEHFPITEQQLFNAFHEQPGNMFDVTPSNQEELTPKEILHYDVIKVPKLKERFKNFIDDIKENISPSKIKEENLTEEKVMEQIEKEIEKIDQERRIDKNEPRKIDFTDISI</sequence>
<evidence type="ECO:0000313" key="2">
    <source>
        <dbReference type="EMBL" id="CDW75580.1"/>
    </source>
</evidence>
<name>A0A078A0B0_STYLE</name>
<organism evidence="2 3">
    <name type="scientific">Stylonychia lemnae</name>
    <name type="common">Ciliate</name>
    <dbReference type="NCBI Taxonomy" id="5949"/>
    <lineage>
        <taxon>Eukaryota</taxon>
        <taxon>Sar</taxon>
        <taxon>Alveolata</taxon>
        <taxon>Ciliophora</taxon>
        <taxon>Intramacronucleata</taxon>
        <taxon>Spirotrichea</taxon>
        <taxon>Stichotrichia</taxon>
        <taxon>Sporadotrichida</taxon>
        <taxon>Oxytrichidae</taxon>
        <taxon>Stylonychinae</taxon>
        <taxon>Stylonychia</taxon>
    </lineage>
</organism>
<evidence type="ECO:0000313" key="3">
    <source>
        <dbReference type="Proteomes" id="UP000039865"/>
    </source>
</evidence>
<dbReference type="Proteomes" id="UP000039865">
    <property type="component" value="Unassembled WGS sequence"/>
</dbReference>
<dbReference type="EMBL" id="CCKQ01004424">
    <property type="protein sequence ID" value="CDW75580.1"/>
    <property type="molecule type" value="Genomic_DNA"/>
</dbReference>
<keyword evidence="1" id="KW-0175">Coiled coil</keyword>
<gene>
    <name evidence="2" type="primary">Contig12736.g13588</name>
    <name evidence="2" type="ORF">STYLEM_4570</name>
</gene>
<reference evidence="2 3" key="1">
    <citation type="submission" date="2014-06" db="EMBL/GenBank/DDBJ databases">
        <authorList>
            <person name="Swart Estienne"/>
        </authorList>
    </citation>
    <scope>NUCLEOTIDE SEQUENCE [LARGE SCALE GENOMIC DNA]</scope>
    <source>
        <strain evidence="2 3">130c</strain>
    </source>
</reference>
<keyword evidence="3" id="KW-1185">Reference proteome</keyword>
<accession>A0A078A0B0</accession>
<evidence type="ECO:0000256" key="1">
    <source>
        <dbReference type="SAM" id="Coils"/>
    </source>
</evidence>
<proteinExistence type="predicted"/>
<dbReference type="InParanoid" id="A0A078A0B0"/>
<feature type="coiled-coil region" evidence="1">
    <location>
        <begin position="208"/>
        <end position="235"/>
    </location>
</feature>